<protein>
    <recommendedName>
        <fullName evidence="3">DUF4435 domain-containing protein</fullName>
    </recommendedName>
</protein>
<gene>
    <name evidence="1" type="ORF">CKO25_04405</name>
</gene>
<dbReference type="Proteomes" id="UP001138802">
    <property type="component" value="Unassembled WGS sequence"/>
</dbReference>
<dbReference type="AlphaFoldDB" id="A0A9X1B8F5"/>
<reference evidence="1 2" key="1">
    <citation type="journal article" date="2020" name="Microorganisms">
        <title>Osmotic Adaptation and Compatible Solute Biosynthesis of Phototrophic Bacteria as Revealed from Genome Analyses.</title>
        <authorList>
            <person name="Imhoff J.F."/>
            <person name="Rahn T."/>
            <person name="Kunzel S."/>
            <person name="Keller A."/>
            <person name="Neulinger S.C."/>
        </authorList>
    </citation>
    <scope>NUCLEOTIDE SEQUENCE [LARGE SCALE GENOMIC DNA]</scope>
    <source>
        <strain evidence="1 2">DSM 21303</strain>
    </source>
</reference>
<organism evidence="1 2">
    <name type="scientific">Thiocapsa imhoffii</name>
    <dbReference type="NCBI Taxonomy" id="382777"/>
    <lineage>
        <taxon>Bacteria</taxon>
        <taxon>Pseudomonadati</taxon>
        <taxon>Pseudomonadota</taxon>
        <taxon>Gammaproteobacteria</taxon>
        <taxon>Chromatiales</taxon>
        <taxon>Chromatiaceae</taxon>
        <taxon>Thiocapsa</taxon>
    </lineage>
</organism>
<dbReference type="RefSeq" id="WP_200386719.1">
    <property type="nucleotide sequence ID" value="NZ_NRSD01000003.1"/>
</dbReference>
<evidence type="ECO:0000313" key="1">
    <source>
        <dbReference type="EMBL" id="MBK1643911.1"/>
    </source>
</evidence>
<comment type="caution">
    <text evidence="1">The sequence shown here is derived from an EMBL/GenBank/DDBJ whole genome shotgun (WGS) entry which is preliminary data.</text>
</comment>
<proteinExistence type="predicted"/>
<evidence type="ECO:0008006" key="3">
    <source>
        <dbReference type="Google" id="ProtNLM"/>
    </source>
</evidence>
<dbReference type="EMBL" id="NRSD01000003">
    <property type="protein sequence ID" value="MBK1643911.1"/>
    <property type="molecule type" value="Genomic_DNA"/>
</dbReference>
<keyword evidence="2" id="KW-1185">Reference proteome</keyword>
<sequence>MTVLSALYAAQPLVVWVEDEDTRRVLTTAWAGESVAIYVGGGNETIRAVVEDAWRDGLRHVFGVVDRDFGHSNSGRWQNPGDDLRVYVLESPEIENLALDPEALAACAYNTGRRSKEQIEERMIEAVTCMVWWMACCAVLDTVRRQRNADFPTYPPKSAAVVGLASALQYIQSSRWFSQHAAQLPSMATRDWLEVELNRQQNHFSTALTHGTWKTKFSGKQIFDRVVEFVHTKGIGRDKKLELLQGVVQAQINLGKIPQELDRLKASLFSRRRTNT</sequence>
<accession>A0A9X1B8F5</accession>
<evidence type="ECO:0000313" key="2">
    <source>
        <dbReference type="Proteomes" id="UP001138802"/>
    </source>
</evidence>
<name>A0A9X1B8F5_9GAMM</name>